<dbReference type="GO" id="GO:0016114">
    <property type="term" value="P:terpenoid biosynthetic process"/>
    <property type="evidence" value="ECO:0007669"/>
    <property type="project" value="UniProtKB-ARBA"/>
</dbReference>
<keyword evidence="2" id="KW-1185">Reference proteome</keyword>
<dbReference type="GO" id="GO:0004311">
    <property type="term" value="F:geranylgeranyl diphosphate synthase activity"/>
    <property type="evidence" value="ECO:0007669"/>
    <property type="project" value="InterPro"/>
</dbReference>
<dbReference type="Pfam" id="PF00494">
    <property type="entry name" value="SQS_PSY"/>
    <property type="match status" value="1"/>
</dbReference>
<dbReference type="InterPro" id="IPR008949">
    <property type="entry name" value="Isoprenoid_synthase_dom_sf"/>
</dbReference>
<dbReference type="InterPro" id="IPR002060">
    <property type="entry name" value="Squ/phyt_synthse"/>
</dbReference>
<dbReference type="SFLD" id="SFLDG01212">
    <property type="entry name" value="Phytoene_synthase_like"/>
    <property type="match status" value="1"/>
</dbReference>
<dbReference type="Gene3D" id="1.10.600.10">
    <property type="entry name" value="Farnesyl Diphosphate Synthase"/>
    <property type="match status" value="1"/>
</dbReference>
<dbReference type="RefSeq" id="WP_089840137.1">
    <property type="nucleotide sequence ID" value="NZ_FOZL01000001.1"/>
</dbReference>
<dbReference type="OrthoDB" id="9787280at2"/>
<dbReference type="AlphaFoldDB" id="A0A1I6MMR4"/>
<protein>
    <submittedName>
        <fullName evidence="1">Squalene synthase HpnC</fullName>
    </submittedName>
</protein>
<evidence type="ECO:0000313" key="1">
    <source>
        <dbReference type="EMBL" id="SFS16941.1"/>
    </source>
</evidence>
<dbReference type="Proteomes" id="UP000199024">
    <property type="component" value="Unassembled WGS sequence"/>
</dbReference>
<gene>
    <name evidence="1" type="ORF">SAMN05421771_3007</name>
</gene>
<dbReference type="PANTHER" id="PTHR31480">
    <property type="entry name" value="BIFUNCTIONAL LYCOPENE CYCLASE/PHYTOENE SYNTHASE"/>
    <property type="match status" value="1"/>
</dbReference>
<dbReference type="CDD" id="cd00683">
    <property type="entry name" value="Trans_IPPS_HH"/>
    <property type="match status" value="1"/>
</dbReference>
<dbReference type="GO" id="GO:0051996">
    <property type="term" value="F:squalene synthase [NAD(P)H] activity"/>
    <property type="evidence" value="ECO:0007669"/>
    <property type="project" value="InterPro"/>
</dbReference>
<dbReference type="SFLD" id="SFLDS00005">
    <property type="entry name" value="Isoprenoid_Synthase_Type_I"/>
    <property type="match status" value="1"/>
</dbReference>
<dbReference type="SFLD" id="SFLDG01018">
    <property type="entry name" value="Squalene/Phytoene_Synthase_Lik"/>
    <property type="match status" value="1"/>
</dbReference>
<name>A0A1I6MMR4_9BACT</name>
<dbReference type="InterPro" id="IPR044843">
    <property type="entry name" value="Trans_IPPS_bact-type"/>
</dbReference>
<evidence type="ECO:0000313" key="2">
    <source>
        <dbReference type="Proteomes" id="UP000199024"/>
    </source>
</evidence>
<reference evidence="1 2" key="1">
    <citation type="submission" date="2016-10" db="EMBL/GenBank/DDBJ databases">
        <authorList>
            <person name="de Groot N.N."/>
        </authorList>
    </citation>
    <scope>NUCLEOTIDE SEQUENCE [LARGE SCALE GENOMIC DNA]</scope>
    <source>
        <strain evidence="1 2">DSM 21001</strain>
    </source>
</reference>
<accession>A0A1I6MMR4</accession>
<dbReference type="NCBIfam" id="TIGR03464">
    <property type="entry name" value="HpnC"/>
    <property type="match status" value="1"/>
</dbReference>
<dbReference type="STRING" id="474950.SAMN05421771_3007"/>
<dbReference type="SUPFAM" id="SSF48576">
    <property type="entry name" value="Terpenoid synthases"/>
    <property type="match status" value="1"/>
</dbReference>
<dbReference type="EMBL" id="FOZL01000001">
    <property type="protein sequence ID" value="SFS16941.1"/>
    <property type="molecule type" value="Genomic_DNA"/>
</dbReference>
<sequence length="312" mass="34899">MIEAAVDHSLKQGPKAYWTPDERPTLDEANAWCKALTGSHYENFHVATFFLPKEVRPHFESIYAYCRVADDLGDEVADTETAKGLLTAFGEMLNECYDAPERSMHPIFVALRETVVACDLPREPFLDLLVAFQMDQVKTTYHNMGELMEYSRYSANPVGRLVLMVCGYREETLALLSDKVCTALQLANFWQDVVEDAERGRRYLPGEVMERCGVDEGQILGRVFTGEFALMMQSLVAETRAMLAEGGVISQHVDGELRVTLDLFRKGGEAILDGIEAQGYDVLRGRPVVTKAKKAMLLAGALWAKFWAGGKR</sequence>
<dbReference type="InterPro" id="IPR033904">
    <property type="entry name" value="Trans_IPPS_HH"/>
</dbReference>
<organism evidence="1 2">
    <name type="scientific">Granulicella pectinivorans</name>
    <dbReference type="NCBI Taxonomy" id="474950"/>
    <lineage>
        <taxon>Bacteria</taxon>
        <taxon>Pseudomonadati</taxon>
        <taxon>Acidobacteriota</taxon>
        <taxon>Terriglobia</taxon>
        <taxon>Terriglobales</taxon>
        <taxon>Acidobacteriaceae</taxon>
        <taxon>Granulicella</taxon>
    </lineage>
</organism>
<dbReference type="InterPro" id="IPR017827">
    <property type="entry name" value="HSQ_synthase_HpnC"/>
</dbReference>
<proteinExistence type="predicted"/>